<dbReference type="Proteomes" id="UP001251870">
    <property type="component" value="Unassembled WGS sequence"/>
</dbReference>
<name>A0ABU2DSG6_9MICC</name>
<dbReference type="EMBL" id="JAVKGR010000007">
    <property type="protein sequence ID" value="MDR8019424.1"/>
    <property type="molecule type" value="Genomic_DNA"/>
</dbReference>
<dbReference type="RefSeq" id="WP_310548415.1">
    <property type="nucleotide sequence ID" value="NZ_JAVKGR010000007.1"/>
</dbReference>
<keyword evidence="2" id="KW-1185">Reference proteome</keyword>
<sequence>MSTWHYLSVFVEHDGSHEYAMCEVYLDDAGLVDAWTASHQIAPSGHSAEELRADLEQMLDDLSYWRPIEFASLEVGMRLKVRASATPDG</sequence>
<accession>A0ABU2DSG6</accession>
<reference evidence="1 2" key="1">
    <citation type="submission" date="2023-09" db="EMBL/GenBank/DDBJ databases">
        <title>Description of three actinobacteria isolated from air of manufacturing shop in a pharmaceutical factory.</title>
        <authorList>
            <person name="Zhang D.-F."/>
        </authorList>
    </citation>
    <scope>NUCLEOTIDE SEQUENCE [LARGE SCALE GENOMIC DNA]</scope>
    <source>
        <strain evidence="1 2">LY-0111</strain>
    </source>
</reference>
<protein>
    <submittedName>
        <fullName evidence="1">Uncharacterized protein</fullName>
    </submittedName>
</protein>
<evidence type="ECO:0000313" key="1">
    <source>
        <dbReference type="EMBL" id="MDR8019424.1"/>
    </source>
</evidence>
<gene>
    <name evidence="1" type="ORF">RIL96_07565</name>
</gene>
<organism evidence="1 2">
    <name type="scientific">Nesterenkonia aerolata</name>
    <dbReference type="NCBI Taxonomy" id="3074079"/>
    <lineage>
        <taxon>Bacteria</taxon>
        <taxon>Bacillati</taxon>
        <taxon>Actinomycetota</taxon>
        <taxon>Actinomycetes</taxon>
        <taxon>Micrococcales</taxon>
        <taxon>Micrococcaceae</taxon>
        <taxon>Nesterenkonia</taxon>
    </lineage>
</organism>
<evidence type="ECO:0000313" key="2">
    <source>
        <dbReference type="Proteomes" id="UP001251870"/>
    </source>
</evidence>
<proteinExistence type="predicted"/>
<comment type="caution">
    <text evidence="1">The sequence shown here is derived from an EMBL/GenBank/DDBJ whole genome shotgun (WGS) entry which is preliminary data.</text>
</comment>